<dbReference type="Gene3D" id="3.40.50.2000">
    <property type="entry name" value="Glycogen Phosphorylase B"/>
    <property type="match status" value="2"/>
</dbReference>
<evidence type="ECO:0000256" key="1">
    <source>
        <dbReference type="ARBA" id="ARBA00009995"/>
    </source>
</evidence>
<reference evidence="6" key="1">
    <citation type="submission" date="2025-08" db="UniProtKB">
        <authorList>
            <consortium name="RefSeq"/>
        </authorList>
    </citation>
    <scope>IDENTIFICATION</scope>
</reference>
<evidence type="ECO:0000256" key="2">
    <source>
        <dbReference type="ARBA" id="ARBA00022676"/>
    </source>
</evidence>
<dbReference type="InterPro" id="IPR050271">
    <property type="entry name" value="UDP-glycosyltransferase"/>
</dbReference>
<dbReference type="KEGG" id="ccin:107274309"/>
<evidence type="ECO:0000256" key="3">
    <source>
        <dbReference type="ARBA" id="ARBA00022679"/>
    </source>
</evidence>
<name>A0AAJ7FUF1_CEPCN</name>
<organism evidence="5 6">
    <name type="scientific">Cephus cinctus</name>
    <name type="common">Wheat stem sawfly</name>
    <dbReference type="NCBI Taxonomy" id="211228"/>
    <lineage>
        <taxon>Eukaryota</taxon>
        <taxon>Metazoa</taxon>
        <taxon>Ecdysozoa</taxon>
        <taxon>Arthropoda</taxon>
        <taxon>Hexapoda</taxon>
        <taxon>Insecta</taxon>
        <taxon>Pterygota</taxon>
        <taxon>Neoptera</taxon>
        <taxon>Endopterygota</taxon>
        <taxon>Hymenoptera</taxon>
        <taxon>Cephoidea</taxon>
        <taxon>Cephidae</taxon>
        <taxon>Cephus</taxon>
    </lineage>
</organism>
<dbReference type="PANTHER" id="PTHR48043">
    <property type="entry name" value="EG:EG0003.4 PROTEIN-RELATED"/>
    <property type="match status" value="1"/>
</dbReference>
<evidence type="ECO:0000313" key="6">
    <source>
        <dbReference type="RefSeq" id="XP_015608812.1"/>
    </source>
</evidence>
<comment type="similarity">
    <text evidence="1">Belongs to the UDP-glycosyltransferase family.</text>
</comment>
<keyword evidence="4" id="KW-0812">Transmembrane</keyword>
<dbReference type="GO" id="GO:0008194">
    <property type="term" value="F:UDP-glycosyltransferase activity"/>
    <property type="evidence" value="ECO:0007669"/>
    <property type="project" value="InterPro"/>
</dbReference>
<keyword evidence="5" id="KW-1185">Reference proteome</keyword>
<dbReference type="CDD" id="cd03784">
    <property type="entry name" value="GT1_Gtf-like"/>
    <property type="match status" value="1"/>
</dbReference>
<feature type="transmembrane region" description="Helical" evidence="4">
    <location>
        <begin position="493"/>
        <end position="517"/>
    </location>
</feature>
<evidence type="ECO:0000313" key="5">
    <source>
        <dbReference type="Proteomes" id="UP000694920"/>
    </source>
</evidence>
<dbReference type="AlphaFoldDB" id="A0AAJ7FUF1"/>
<dbReference type="Proteomes" id="UP000694920">
    <property type="component" value="Unplaced"/>
</dbReference>
<accession>A0AAJ7FUF1</accession>
<protein>
    <submittedName>
        <fullName evidence="6">UDP-glucuronosyltransferase 2B17 isoform X1</fullName>
    </submittedName>
</protein>
<dbReference type="InterPro" id="IPR002213">
    <property type="entry name" value="UDP_glucos_trans"/>
</dbReference>
<gene>
    <name evidence="6" type="primary">LOC107274309</name>
</gene>
<dbReference type="FunFam" id="3.40.50.2000:FF:000050">
    <property type="entry name" value="UDP-glucuronosyltransferase"/>
    <property type="match status" value="1"/>
</dbReference>
<dbReference type="Pfam" id="PF00201">
    <property type="entry name" value="UDPGT"/>
    <property type="match status" value="1"/>
</dbReference>
<keyword evidence="3" id="KW-0808">Transferase</keyword>
<dbReference type="PANTHER" id="PTHR48043:SF159">
    <property type="entry name" value="EG:EG0003.4 PROTEIN-RELATED"/>
    <property type="match status" value="1"/>
</dbReference>
<sequence length="529" mass="61133">MIRGNIIEQIVVAVILSNAVNCVCGSRILAIFPTASYSHQIVLNEFAKQLHRRGHEIVVVTPNPNMNEVSENYTEIDISFTQEDIADLDFIEARRDQGMLSVFKLFWDILDDSVAKIYELPELRKLYAPESGEKFDLVIVEAFIHQGLFSLAHRFDAPLIGITSLGLSIPFHYVMGNPMMTSHPSIWELEYRTGTNVPLWRKIWNFVDVWRYYYEFQSRHLVRQNALSKKYLGKDTPDIWDIQNNISFVLYNQDPVISYGRPNVPGVIPFRGFHISKKLQPLSKDLQDFLDGAKSGFIYMSLGTNAKSKFLPNETKEMFLQIFSKLPQRVLWKFESDLHGKSDNIFISKWLPQQTVLSHPNVKLFIYQGGLQSTEEAIHYKVPLLGIPVLADQDSQVNRMVDHGVAKRLEILTLEKVQVEEAIHEVITDKRYKENMVKLNALVNDEPYDSLQNAIWWTEFVIRHKGAPHLRSTTANEVWYERFDMDVIVTLTLTLFILFITLSLVLIKLTILTFRLYSKLFTSSKQKTL</sequence>
<keyword evidence="4" id="KW-0472">Membrane</keyword>
<proteinExistence type="inferred from homology"/>
<dbReference type="GeneID" id="107274309"/>
<dbReference type="SUPFAM" id="SSF53756">
    <property type="entry name" value="UDP-Glycosyltransferase/glycogen phosphorylase"/>
    <property type="match status" value="1"/>
</dbReference>
<keyword evidence="2" id="KW-0328">Glycosyltransferase</keyword>
<dbReference type="RefSeq" id="XP_015608812.1">
    <property type="nucleotide sequence ID" value="XM_015753326.2"/>
</dbReference>
<keyword evidence="4" id="KW-1133">Transmembrane helix</keyword>
<evidence type="ECO:0000256" key="4">
    <source>
        <dbReference type="SAM" id="Phobius"/>
    </source>
</evidence>